<dbReference type="GeneTree" id="ENSGT00940000163096"/>
<evidence type="ECO:0000313" key="3">
    <source>
        <dbReference type="Proteomes" id="UP000018467"/>
    </source>
</evidence>
<evidence type="ECO:0000259" key="1">
    <source>
        <dbReference type="Pfam" id="PF05699"/>
    </source>
</evidence>
<dbReference type="InterPro" id="IPR012337">
    <property type="entry name" value="RNaseH-like_sf"/>
</dbReference>
<dbReference type="Ensembl" id="ENSAMXT00000051559.1">
    <property type="protein sequence ID" value="ENSAMXP00000050262.1"/>
    <property type="gene ID" value="ENSAMXG00000037520.1"/>
</dbReference>
<proteinExistence type="predicted"/>
<dbReference type="Pfam" id="PF05699">
    <property type="entry name" value="Dimer_Tnp_hAT"/>
    <property type="match status" value="1"/>
</dbReference>
<protein>
    <recommendedName>
        <fullName evidence="1">HAT C-terminal dimerisation domain-containing protein</fullName>
    </recommendedName>
</protein>
<sequence>MSVKENKIIPQTNKNTHIYTQRSLQYWKECGIESNTEREKERWREVCILKKEYNLRRHYETKHPKLADLQGEDRKQKIEALKKQLVSQQGVFEKRRKESEACTIASYRIANLVAKSACPFIDGEFVKDCMLEACDVICPEAKDAFKNISLSRTTIQRRIVKVTYFSAALDESTDNTDTAQLSIFIRGVTGTCQVYQELAALVPLYGRTTGFEIFNAFKTAVENLNLPWSKLSAVTTDGAPSMVGETNGFIGHLKRHLGPDQAAELKHYHCIIHQEALCGKHLQFKEIMDFVVSAVNFIRARSLNHREFQYFLEDISAAYGDVIYHTEVRWLSRGNVLKRFFALRNEIKLFLEQKGKDTLLNLKLQGKKIDLPLKGNLTHFPTCQEAFAHKNYNWSRHSCVLEDLKLAFSARFGQFRNEQATLQLLADPFSVDTETVPGELQLEIIELNCSTAMRTKHREMPLLEFYQSLDREQFPNLFANAQKWISMFGSTYICEQMFSLMKLNKSPLRTRLTDENLQAVLRLATTSLEPDINQLVSERLKICCVPAPN</sequence>
<dbReference type="AlphaFoldDB" id="A0A3B1K6G0"/>
<organism evidence="2 3">
    <name type="scientific">Astyanax mexicanus</name>
    <name type="common">Blind cave fish</name>
    <name type="synonym">Astyanax fasciatus mexicanus</name>
    <dbReference type="NCBI Taxonomy" id="7994"/>
    <lineage>
        <taxon>Eukaryota</taxon>
        <taxon>Metazoa</taxon>
        <taxon>Chordata</taxon>
        <taxon>Craniata</taxon>
        <taxon>Vertebrata</taxon>
        <taxon>Euteleostomi</taxon>
        <taxon>Actinopterygii</taxon>
        <taxon>Neopterygii</taxon>
        <taxon>Teleostei</taxon>
        <taxon>Ostariophysi</taxon>
        <taxon>Characiformes</taxon>
        <taxon>Characoidei</taxon>
        <taxon>Acestrorhamphidae</taxon>
        <taxon>Acestrorhamphinae</taxon>
        <taxon>Astyanax</taxon>
    </lineage>
</organism>
<name>A0A3B1K6G0_ASTMX</name>
<accession>A0A3B1K6G0</accession>
<dbReference type="SUPFAM" id="SSF53098">
    <property type="entry name" value="Ribonuclease H-like"/>
    <property type="match status" value="1"/>
</dbReference>
<dbReference type="InParanoid" id="A0A3B1K6G0"/>
<evidence type="ECO:0000313" key="2">
    <source>
        <dbReference type="Ensembl" id="ENSAMXP00000050262.1"/>
    </source>
</evidence>
<dbReference type="InterPro" id="IPR008906">
    <property type="entry name" value="HATC_C_dom"/>
</dbReference>
<dbReference type="GO" id="GO:0046983">
    <property type="term" value="F:protein dimerization activity"/>
    <property type="evidence" value="ECO:0007669"/>
    <property type="project" value="InterPro"/>
</dbReference>
<reference evidence="3" key="1">
    <citation type="submission" date="2013-03" db="EMBL/GenBank/DDBJ databases">
        <authorList>
            <person name="Jeffery W."/>
            <person name="Warren W."/>
            <person name="Wilson R.K."/>
        </authorList>
    </citation>
    <scope>NUCLEOTIDE SEQUENCE</scope>
    <source>
        <strain evidence="3">female</strain>
    </source>
</reference>
<dbReference type="Proteomes" id="UP000018467">
    <property type="component" value="Unassembled WGS sequence"/>
</dbReference>
<keyword evidence="3" id="KW-1185">Reference proteome</keyword>
<dbReference type="Bgee" id="ENSAMXG00000037520">
    <property type="expression patterns" value="Expressed in olfactory epithelium"/>
</dbReference>
<reference evidence="2" key="4">
    <citation type="submission" date="2025-09" db="UniProtKB">
        <authorList>
            <consortium name="Ensembl"/>
        </authorList>
    </citation>
    <scope>IDENTIFICATION</scope>
</reference>
<dbReference type="PANTHER" id="PTHR45913:SF5">
    <property type="entry name" value="GENERAL TRANSCRIPTION FACTOR II-I REPEAT DOMAIN-CONTAINING PROTEIN 2A-LIKE PROTEIN"/>
    <property type="match status" value="1"/>
</dbReference>
<dbReference type="PANTHER" id="PTHR45913">
    <property type="entry name" value="EPM2A-INTERACTING PROTEIN 1"/>
    <property type="match status" value="1"/>
</dbReference>
<reference evidence="3" key="2">
    <citation type="journal article" date="2014" name="Nat. Commun.">
        <title>The cavefish genome reveals candidate genes for eye loss.</title>
        <authorList>
            <person name="McGaugh S.E."/>
            <person name="Gross J.B."/>
            <person name="Aken B."/>
            <person name="Blin M."/>
            <person name="Borowsky R."/>
            <person name="Chalopin D."/>
            <person name="Hinaux H."/>
            <person name="Jeffery W.R."/>
            <person name="Keene A."/>
            <person name="Ma L."/>
            <person name="Minx P."/>
            <person name="Murphy D."/>
            <person name="O'Quin K.E."/>
            <person name="Retaux S."/>
            <person name="Rohner N."/>
            <person name="Searle S.M."/>
            <person name="Stahl B.A."/>
            <person name="Tabin C."/>
            <person name="Volff J.N."/>
            <person name="Yoshizawa M."/>
            <person name="Warren W.C."/>
        </authorList>
    </citation>
    <scope>NUCLEOTIDE SEQUENCE [LARGE SCALE GENOMIC DNA]</scope>
    <source>
        <strain evidence="3">female</strain>
    </source>
</reference>
<feature type="domain" description="HAT C-terminal dimerisation" evidence="1">
    <location>
        <begin position="454"/>
        <end position="521"/>
    </location>
</feature>
<reference evidence="2" key="3">
    <citation type="submission" date="2025-08" db="UniProtKB">
        <authorList>
            <consortium name="Ensembl"/>
        </authorList>
    </citation>
    <scope>IDENTIFICATION</scope>
</reference>